<proteinExistence type="inferred from homology"/>
<dbReference type="Proteomes" id="UP000245429">
    <property type="component" value="Chromosome"/>
</dbReference>
<accession>A0A2U8QTU7</accession>
<keyword evidence="2 3" id="KW-0443">Lipid metabolism</keyword>
<evidence type="ECO:0000313" key="5">
    <source>
        <dbReference type="EMBL" id="AWM13607.1"/>
    </source>
</evidence>
<keyword evidence="3" id="KW-0442">Lipid degradation</keyword>
<feature type="short sequence motif" description="GXGXXG" evidence="3">
    <location>
        <begin position="12"/>
        <end position="17"/>
    </location>
</feature>
<evidence type="ECO:0000313" key="6">
    <source>
        <dbReference type="Proteomes" id="UP000245429"/>
    </source>
</evidence>
<evidence type="ECO:0000256" key="1">
    <source>
        <dbReference type="ARBA" id="ARBA00010240"/>
    </source>
</evidence>
<feature type="active site" description="Nucleophile" evidence="3">
    <location>
        <position position="52"/>
    </location>
</feature>
<organism evidence="5 6">
    <name type="scientific">Flavobacterium sediminis</name>
    <dbReference type="NCBI Taxonomy" id="2201181"/>
    <lineage>
        <taxon>Bacteria</taxon>
        <taxon>Pseudomonadati</taxon>
        <taxon>Bacteroidota</taxon>
        <taxon>Flavobacteriia</taxon>
        <taxon>Flavobacteriales</taxon>
        <taxon>Flavobacteriaceae</taxon>
        <taxon>Flavobacterium</taxon>
    </lineage>
</organism>
<evidence type="ECO:0000256" key="3">
    <source>
        <dbReference type="PROSITE-ProRule" id="PRU01161"/>
    </source>
</evidence>
<dbReference type="GO" id="GO:0016042">
    <property type="term" value="P:lipid catabolic process"/>
    <property type="evidence" value="ECO:0007669"/>
    <property type="project" value="UniProtKB-UniRule"/>
</dbReference>
<dbReference type="PANTHER" id="PTHR32176:SF92">
    <property type="entry name" value="XYLOSE ISOMERASE"/>
    <property type="match status" value="1"/>
</dbReference>
<dbReference type="PROSITE" id="PS51635">
    <property type="entry name" value="PNPLA"/>
    <property type="match status" value="1"/>
</dbReference>
<feature type="domain" description="PNPLA" evidence="4">
    <location>
        <begin position="8"/>
        <end position="206"/>
    </location>
</feature>
<keyword evidence="3" id="KW-0378">Hydrolase</keyword>
<dbReference type="KEGG" id="fse:DI487_06845"/>
<dbReference type="OrthoDB" id="9807112at2"/>
<feature type="short sequence motif" description="DGA/G" evidence="3">
    <location>
        <begin position="193"/>
        <end position="195"/>
    </location>
</feature>
<dbReference type="InterPro" id="IPR002641">
    <property type="entry name" value="PNPLA_dom"/>
</dbReference>
<dbReference type="SUPFAM" id="SSF52151">
    <property type="entry name" value="FabD/lysophospholipase-like"/>
    <property type="match status" value="1"/>
</dbReference>
<evidence type="ECO:0000256" key="2">
    <source>
        <dbReference type="ARBA" id="ARBA00023098"/>
    </source>
</evidence>
<comment type="similarity">
    <text evidence="1">Belongs to the patatin family.</text>
</comment>
<evidence type="ECO:0000259" key="4">
    <source>
        <dbReference type="PROSITE" id="PS51635"/>
    </source>
</evidence>
<dbReference type="Pfam" id="PF01734">
    <property type="entry name" value="Patatin"/>
    <property type="match status" value="1"/>
</dbReference>
<dbReference type="EMBL" id="CP029463">
    <property type="protein sequence ID" value="AWM13607.1"/>
    <property type="molecule type" value="Genomic_DNA"/>
</dbReference>
<dbReference type="GO" id="GO:0047372">
    <property type="term" value="F:monoacylglycerol lipase activity"/>
    <property type="evidence" value="ECO:0007669"/>
    <property type="project" value="TreeGrafter"/>
</dbReference>
<dbReference type="Gene3D" id="3.40.1090.10">
    <property type="entry name" value="Cytosolic phospholipase A2 catalytic domain"/>
    <property type="match status" value="1"/>
</dbReference>
<protein>
    <submittedName>
        <fullName evidence="5">Patatin</fullName>
    </submittedName>
</protein>
<dbReference type="RefSeq" id="WP_109568975.1">
    <property type="nucleotide sequence ID" value="NZ_CP029463.1"/>
</dbReference>
<dbReference type="GO" id="GO:0004620">
    <property type="term" value="F:phospholipase activity"/>
    <property type="evidence" value="ECO:0007669"/>
    <property type="project" value="TreeGrafter"/>
</dbReference>
<dbReference type="AlphaFoldDB" id="A0A2U8QTU7"/>
<gene>
    <name evidence="5" type="ORF">DI487_06845</name>
</gene>
<feature type="active site" description="Proton acceptor" evidence="3">
    <location>
        <position position="193"/>
    </location>
</feature>
<feature type="short sequence motif" description="GXSXG" evidence="3">
    <location>
        <begin position="50"/>
        <end position="54"/>
    </location>
</feature>
<dbReference type="PANTHER" id="PTHR32176">
    <property type="entry name" value="XYLOSE ISOMERASE"/>
    <property type="match status" value="1"/>
</dbReference>
<reference evidence="5 6" key="1">
    <citation type="submission" date="2018-05" db="EMBL/GenBank/DDBJ databases">
        <title>Flavobacterium sp. MEBiC07310.</title>
        <authorList>
            <person name="Baek K."/>
        </authorList>
    </citation>
    <scope>NUCLEOTIDE SEQUENCE [LARGE SCALE GENOMIC DNA]</scope>
    <source>
        <strain evidence="5 6">MEBiC07310</strain>
    </source>
</reference>
<name>A0A2U8QTU7_9FLAO</name>
<sequence length="345" mass="38909">MAKKIRILSLDGGGIRGIITCVILRYIEEQLQKIDNPNAKIGDYFDLIAGTSTGGLLTAILLFPDNTNNAKFSVEEALDLYAKKGNSIFNVSFWEGIINPFGLFNEKISQKNLEKQLEDVFKYLELKDLTKPCLITSYDINQRKAKLFCSHEAHSSLENFFVKDVCRATSAAPTYFEPAKIKSLYGQEFVLIDGGVFANNPALSAYAEARKIPFSEVLHDSLKPDYPDINDIILVSIGTGEVFKSYTFEKFENAGKIKWISPLIDILLSSNAETVNYLLTKIYGTLGPRNRKNYYRLMPQLKNASSDMDDTSQKNIFELIQAGLYYVDQNRNTLDEIAKKLVKNK</sequence>
<dbReference type="InterPro" id="IPR016035">
    <property type="entry name" value="Acyl_Trfase/lysoPLipase"/>
</dbReference>
<keyword evidence="6" id="KW-1185">Reference proteome</keyword>